<evidence type="ECO:0000313" key="4">
    <source>
        <dbReference type="EMBL" id="MBB6163628.1"/>
    </source>
</evidence>
<protein>
    <submittedName>
        <fullName evidence="4">FixJ family two-component response regulator</fullName>
    </submittedName>
</protein>
<dbReference type="SMART" id="SM00448">
    <property type="entry name" value="REC"/>
    <property type="match status" value="1"/>
</dbReference>
<dbReference type="GO" id="GO:0000160">
    <property type="term" value="P:phosphorelay signal transduction system"/>
    <property type="evidence" value="ECO:0007669"/>
    <property type="project" value="InterPro"/>
</dbReference>
<evidence type="ECO:0000256" key="1">
    <source>
        <dbReference type="ARBA" id="ARBA00022553"/>
    </source>
</evidence>
<dbReference type="EMBL" id="JACHEG010000003">
    <property type="protein sequence ID" value="MBB6163628.1"/>
    <property type="molecule type" value="Genomic_DNA"/>
</dbReference>
<evidence type="ECO:0000259" key="3">
    <source>
        <dbReference type="PROSITE" id="PS50110"/>
    </source>
</evidence>
<dbReference type="Proteomes" id="UP000547879">
    <property type="component" value="Unassembled WGS sequence"/>
</dbReference>
<dbReference type="InterPro" id="IPR011006">
    <property type="entry name" value="CheY-like_superfamily"/>
</dbReference>
<feature type="modified residue" description="4-aspartylphosphate" evidence="2">
    <location>
        <position position="55"/>
    </location>
</feature>
<evidence type="ECO:0000313" key="5">
    <source>
        <dbReference type="Proteomes" id="UP000547879"/>
    </source>
</evidence>
<dbReference type="PANTHER" id="PTHR44591">
    <property type="entry name" value="STRESS RESPONSE REGULATOR PROTEIN 1"/>
    <property type="match status" value="1"/>
</dbReference>
<dbReference type="RefSeq" id="WP_183993492.1">
    <property type="nucleotide sequence ID" value="NZ_BMHW01000008.1"/>
</dbReference>
<name>A0A7W9Y911_9HYPH</name>
<sequence>MIETSIIAVIDDDAGVRSAIEDLLRSGGYQTRVFGKGADFLRSPGISECDCIVSDFQMPETSGLDLLRTLRFRRIGTPVIIISALMATTVQVEMAKAGAFDFLEKPFPPETFLEAVRSAVAKSTKWNRAAASR</sequence>
<evidence type="ECO:0000256" key="2">
    <source>
        <dbReference type="PROSITE-ProRule" id="PRU00169"/>
    </source>
</evidence>
<organism evidence="4 5">
    <name type="scientific">Rhizobium wenxiniae</name>
    <dbReference type="NCBI Taxonomy" id="1737357"/>
    <lineage>
        <taxon>Bacteria</taxon>
        <taxon>Pseudomonadati</taxon>
        <taxon>Pseudomonadota</taxon>
        <taxon>Alphaproteobacteria</taxon>
        <taxon>Hyphomicrobiales</taxon>
        <taxon>Rhizobiaceae</taxon>
        <taxon>Rhizobium/Agrobacterium group</taxon>
        <taxon>Rhizobium</taxon>
    </lineage>
</organism>
<dbReference type="PROSITE" id="PS50110">
    <property type="entry name" value="RESPONSE_REGULATORY"/>
    <property type="match status" value="1"/>
</dbReference>
<dbReference type="PANTHER" id="PTHR44591:SF25">
    <property type="entry name" value="CHEMOTAXIS TWO-COMPONENT RESPONSE REGULATOR"/>
    <property type="match status" value="1"/>
</dbReference>
<proteinExistence type="predicted"/>
<dbReference type="AlphaFoldDB" id="A0A7W9Y911"/>
<keyword evidence="5" id="KW-1185">Reference proteome</keyword>
<feature type="domain" description="Response regulatory" evidence="3">
    <location>
        <begin position="6"/>
        <end position="120"/>
    </location>
</feature>
<accession>A0A7W9Y911</accession>
<reference evidence="4 5" key="1">
    <citation type="submission" date="2020-08" db="EMBL/GenBank/DDBJ databases">
        <title>Genomic Encyclopedia of Type Strains, Phase IV (KMG-IV): sequencing the most valuable type-strain genomes for metagenomic binning, comparative biology and taxonomic classification.</title>
        <authorList>
            <person name="Goeker M."/>
        </authorList>
    </citation>
    <scope>NUCLEOTIDE SEQUENCE [LARGE SCALE GENOMIC DNA]</scope>
    <source>
        <strain evidence="4 5">DSM 100734</strain>
    </source>
</reference>
<comment type="caution">
    <text evidence="4">The sequence shown here is derived from an EMBL/GenBank/DDBJ whole genome shotgun (WGS) entry which is preliminary data.</text>
</comment>
<dbReference type="InterPro" id="IPR050595">
    <property type="entry name" value="Bact_response_regulator"/>
</dbReference>
<dbReference type="Gene3D" id="3.40.50.2300">
    <property type="match status" value="1"/>
</dbReference>
<keyword evidence="1 2" id="KW-0597">Phosphoprotein</keyword>
<dbReference type="InterPro" id="IPR001789">
    <property type="entry name" value="Sig_transdc_resp-reg_receiver"/>
</dbReference>
<gene>
    <name evidence="4" type="ORF">HNQ72_003468</name>
</gene>
<dbReference type="SUPFAM" id="SSF52172">
    <property type="entry name" value="CheY-like"/>
    <property type="match status" value="1"/>
</dbReference>
<dbReference type="Pfam" id="PF00072">
    <property type="entry name" value="Response_reg"/>
    <property type="match status" value="1"/>
</dbReference>